<dbReference type="AlphaFoldDB" id="A0A8J8Q2Q1"/>
<accession>A0A8J8Q2Q1</accession>
<dbReference type="GO" id="GO:0016020">
    <property type="term" value="C:membrane"/>
    <property type="evidence" value="ECO:0007669"/>
    <property type="project" value="UniProtKB-SubCell"/>
</dbReference>
<dbReference type="InterPro" id="IPR003689">
    <property type="entry name" value="ZIP"/>
</dbReference>
<feature type="transmembrane region" description="Helical" evidence="5">
    <location>
        <begin position="37"/>
        <end position="59"/>
    </location>
</feature>
<sequence>MTLLNELLLVFTVGLVTGLATGLGVLPFFVLEEISDRWLVVLWGAAVGILLSAAVFGLIGEGVAAGETGRVLLGVLAGVAFVFLADYAVDGYEFTPRAVSDVDPRTVVLTVGVLTIHSIPEGIAVGVAFVDLGTDGSVEIAGVALPALAVFMAIAISILNVPEGLAIAIPLIAYGMDRWKVVGWAVFSGLPQPIGAVVAYYFVTAVEGLLALSFGFAAGALLYLVVVEFLPAGVAAGVDLENRGRPELLSGAVVGFVVTLAIIAAVEGIGTV</sequence>
<protein>
    <submittedName>
        <fullName evidence="6">ZIP family metal transporter</fullName>
    </submittedName>
</protein>
<evidence type="ECO:0000256" key="4">
    <source>
        <dbReference type="ARBA" id="ARBA00023136"/>
    </source>
</evidence>
<reference evidence="6" key="1">
    <citation type="submission" date="2017-11" db="EMBL/GenBank/DDBJ databases">
        <authorList>
            <person name="Kajale S.C."/>
            <person name="Sharma A."/>
        </authorList>
    </citation>
    <scope>NUCLEOTIDE SEQUENCE</scope>
    <source>
        <strain evidence="6">LS1_42</strain>
    </source>
</reference>
<evidence type="ECO:0000256" key="1">
    <source>
        <dbReference type="ARBA" id="ARBA00004141"/>
    </source>
</evidence>
<feature type="transmembrane region" description="Helical" evidence="5">
    <location>
        <begin position="181"/>
        <end position="203"/>
    </location>
</feature>
<dbReference type="GO" id="GO:0005385">
    <property type="term" value="F:zinc ion transmembrane transporter activity"/>
    <property type="evidence" value="ECO:0007669"/>
    <property type="project" value="TreeGrafter"/>
</dbReference>
<dbReference type="PANTHER" id="PTHR11040:SF70">
    <property type="entry name" value="OS05G0316100 PROTEIN"/>
    <property type="match status" value="1"/>
</dbReference>
<keyword evidence="7" id="KW-1185">Reference proteome</keyword>
<dbReference type="OrthoDB" id="339454at2157"/>
<evidence type="ECO:0000313" key="6">
    <source>
        <dbReference type="EMBL" id="TYL38192.1"/>
    </source>
</evidence>
<feature type="transmembrane region" description="Helical" evidence="5">
    <location>
        <begin position="209"/>
        <end position="236"/>
    </location>
</feature>
<evidence type="ECO:0000313" key="7">
    <source>
        <dbReference type="Proteomes" id="UP000766904"/>
    </source>
</evidence>
<dbReference type="PANTHER" id="PTHR11040">
    <property type="entry name" value="ZINC/IRON TRANSPORTER"/>
    <property type="match status" value="1"/>
</dbReference>
<dbReference type="EMBL" id="PHNJ01000006">
    <property type="protein sequence ID" value="TYL38192.1"/>
    <property type="molecule type" value="Genomic_DNA"/>
</dbReference>
<evidence type="ECO:0000256" key="3">
    <source>
        <dbReference type="ARBA" id="ARBA00022989"/>
    </source>
</evidence>
<comment type="caution">
    <text evidence="6">The sequence shown here is derived from an EMBL/GenBank/DDBJ whole genome shotgun (WGS) entry which is preliminary data.</text>
</comment>
<keyword evidence="3 5" id="KW-1133">Transmembrane helix</keyword>
<feature type="transmembrane region" description="Helical" evidence="5">
    <location>
        <begin position="71"/>
        <end position="89"/>
    </location>
</feature>
<keyword evidence="4 5" id="KW-0472">Membrane</keyword>
<dbReference type="Pfam" id="PF02535">
    <property type="entry name" value="Zip"/>
    <property type="match status" value="1"/>
</dbReference>
<dbReference type="RefSeq" id="WP_148858504.1">
    <property type="nucleotide sequence ID" value="NZ_PHNJ01000006.1"/>
</dbReference>
<dbReference type="Proteomes" id="UP000766904">
    <property type="component" value="Unassembled WGS sequence"/>
</dbReference>
<gene>
    <name evidence="6" type="ORF">CV102_13410</name>
</gene>
<evidence type="ECO:0000256" key="5">
    <source>
        <dbReference type="SAM" id="Phobius"/>
    </source>
</evidence>
<feature type="transmembrane region" description="Helical" evidence="5">
    <location>
        <begin position="248"/>
        <end position="266"/>
    </location>
</feature>
<keyword evidence="2 5" id="KW-0812">Transmembrane</keyword>
<feature type="transmembrane region" description="Helical" evidence="5">
    <location>
        <begin position="7"/>
        <end position="31"/>
    </location>
</feature>
<evidence type="ECO:0000256" key="2">
    <source>
        <dbReference type="ARBA" id="ARBA00022692"/>
    </source>
</evidence>
<comment type="subcellular location">
    <subcellularLocation>
        <location evidence="1">Membrane</location>
        <topology evidence="1">Multi-pass membrane protein</topology>
    </subcellularLocation>
</comment>
<organism evidence="6 7">
    <name type="scientific">Natronococcus pandeyae</name>
    <dbReference type="NCBI Taxonomy" id="2055836"/>
    <lineage>
        <taxon>Archaea</taxon>
        <taxon>Methanobacteriati</taxon>
        <taxon>Methanobacteriota</taxon>
        <taxon>Stenosarchaea group</taxon>
        <taxon>Halobacteria</taxon>
        <taxon>Halobacteriales</taxon>
        <taxon>Natrialbaceae</taxon>
        <taxon>Natronococcus</taxon>
    </lineage>
</organism>
<feature type="transmembrane region" description="Helical" evidence="5">
    <location>
        <begin position="140"/>
        <end position="161"/>
    </location>
</feature>
<proteinExistence type="predicted"/>
<name>A0A8J8Q2Q1_9EURY</name>